<dbReference type="Pfam" id="PF25917">
    <property type="entry name" value="BSH_RND"/>
    <property type="match status" value="1"/>
</dbReference>
<keyword evidence="3" id="KW-0813">Transport</keyword>
<feature type="domain" description="Multidrug resistance protein MdtA-like barrel-sandwich hybrid" evidence="8">
    <location>
        <begin position="78"/>
        <end position="220"/>
    </location>
</feature>
<dbReference type="SUPFAM" id="SSF111369">
    <property type="entry name" value="HlyD-like secretion proteins"/>
    <property type="match status" value="1"/>
</dbReference>
<evidence type="ECO:0000256" key="2">
    <source>
        <dbReference type="ARBA" id="ARBA00009477"/>
    </source>
</evidence>
<dbReference type="Gene3D" id="2.40.420.20">
    <property type="match status" value="1"/>
</dbReference>
<dbReference type="InterPro" id="IPR058624">
    <property type="entry name" value="MdtA-like_HH"/>
</dbReference>
<keyword evidence="6" id="KW-0472">Membrane</keyword>
<dbReference type="Gene3D" id="2.40.50.100">
    <property type="match status" value="1"/>
</dbReference>
<feature type="domain" description="Multidrug resistance protein MdtA-like alpha-helical hairpin" evidence="7">
    <location>
        <begin position="117"/>
        <end position="187"/>
    </location>
</feature>
<dbReference type="InterPro" id="IPR006143">
    <property type="entry name" value="RND_pump_MFP"/>
</dbReference>
<dbReference type="Gene3D" id="1.10.287.470">
    <property type="entry name" value="Helix hairpin bin"/>
    <property type="match status" value="1"/>
</dbReference>
<evidence type="ECO:0000259" key="9">
    <source>
        <dbReference type="Pfam" id="PF25944"/>
    </source>
</evidence>
<evidence type="ECO:0000259" key="8">
    <source>
        <dbReference type="Pfam" id="PF25917"/>
    </source>
</evidence>
<gene>
    <name evidence="11" type="primary">mdtA</name>
    <name evidence="11" type="ORF">MECH1_V1_2467</name>
</gene>
<dbReference type="PANTHER" id="PTHR30469:SF12">
    <property type="entry name" value="MULTIDRUG RESISTANCE PROTEIN MDTA"/>
    <property type="match status" value="1"/>
</dbReference>
<dbReference type="Pfam" id="PF25967">
    <property type="entry name" value="RND-MFP_C"/>
    <property type="match status" value="1"/>
</dbReference>
<dbReference type="EMBL" id="OZ026884">
    <property type="protein sequence ID" value="CAL1241243.1"/>
    <property type="molecule type" value="Genomic_DNA"/>
</dbReference>
<name>A0ABP1CAD5_9GAMM</name>
<dbReference type="InterPro" id="IPR058625">
    <property type="entry name" value="MdtA-like_BSH"/>
</dbReference>
<keyword evidence="12" id="KW-1185">Reference proteome</keyword>
<comment type="subcellular location">
    <subcellularLocation>
        <location evidence="1">Cell membrane</location>
    </subcellularLocation>
</comment>
<evidence type="ECO:0000313" key="11">
    <source>
        <dbReference type="EMBL" id="CAL1241243.1"/>
    </source>
</evidence>
<evidence type="ECO:0000259" key="7">
    <source>
        <dbReference type="Pfam" id="PF25876"/>
    </source>
</evidence>
<keyword evidence="4" id="KW-1003">Cell membrane</keyword>
<evidence type="ECO:0000256" key="6">
    <source>
        <dbReference type="ARBA" id="ARBA00023136"/>
    </source>
</evidence>
<sequence>MPPSPSSPSRPARRLGWWLLVGLAAALGWSWAGRQSPGNGPPEARRAPPPVPVVTAPAVREDFPVYLTGLGTVTAFHTVTVRSRVDGQLVKVAFREGQMVREGDLLAEIDPRPFQVQLTQAEGQMARDRAQLRLARIQLERNRALLSRDYIAQQQVDSDLATLDQLEGAVKADQGQIDAARLQLTYTRITAPLSGRIGLRRVDPGNLVQAADPNGLAVITQLQPIAVIFSLPQDVIPRIAPKLGSGETLPVEAYDRDMKIKIASGTLLTTDNAIDPNTGTLRFKAVFPNQDNALFPNQFVNARLLADTLRDSVVVPAAAVQRGPDSKFVYLVRDDSTVTVRPIVAGPTEGDRTVVEKGLAGGERVVVEGVDKLREGARVTAAEAEPARATLDRPTP</sequence>
<evidence type="ECO:0000256" key="4">
    <source>
        <dbReference type="ARBA" id="ARBA00022475"/>
    </source>
</evidence>
<evidence type="ECO:0000259" key="10">
    <source>
        <dbReference type="Pfam" id="PF25967"/>
    </source>
</evidence>
<keyword evidence="5" id="KW-0997">Cell inner membrane</keyword>
<evidence type="ECO:0000256" key="1">
    <source>
        <dbReference type="ARBA" id="ARBA00004236"/>
    </source>
</evidence>
<dbReference type="Pfam" id="PF25876">
    <property type="entry name" value="HH_MFP_RND"/>
    <property type="match status" value="1"/>
</dbReference>
<evidence type="ECO:0000256" key="5">
    <source>
        <dbReference type="ARBA" id="ARBA00022519"/>
    </source>
</evidence>
<dbReference type="Gene3D" id="2.40.30.170">
    <property type="match status" value="1"/>
</dbReference>
<protein>
    <submittedName>
        <fullName evidence="11">Multidrug efflux pump membrane fusion protein MdtA</fullName>
    </submittedName>
</protein>
<accession>A0ABP1CAD5</accession>
<feature type="domain" description="Multidrug resistance protein MdtA-like beta-barrel" evidence="9">
    <location>
        <begin position="224"/>
        <end position="307"/>
    </location>
</feature>
<dbReference type="Pfam" id="PF25944">
    <property type="entry name" value="Beta-barrel_RND"/>
    <property type="match status" value="1"/>
</dbReference>
<dbReference type="Proteomes" id="UP001497493">
    <property type="component" value="Chromosome"/>
</dbReference>
<reference evidence="11 12" key="1">
    <citation type="submission" date="2024-04" db="EMBL/GenBank/DDBJ databases">
        <authorList>
            <person name="Cremers G."/>
        </authorList>
    </citation>
    <scope>NUCLEOTIDE SEQUENCE [LARGE SCALE GENOMIC DNA]</scope>
    <source>
        <strain evidence="11">MeCH1-AG</strain>
    </source>
</reference>
<evidence type="ECO:0000256" key="3">
    <source>
        <dbReference type="ARBA" id="ARBA00022448"/>
    </source>
</evidence>
<comment type="similarity">
    <text evidence="2">Belongs to the membrane fusion protein (MFP) (TC 8.A.1) family.</text>
</comment>
<evidence type="ECO:0000313" key="12">
    <source>
        <dbReference type="Proteomes" id="UP001497493"/>
    </source>
</evidence>
<feature type="domain" description="Multidrug resistance protein MdtA-like C-terminal permuted SH3" evidence="10">
    <location>
        <begin position="312"/>
        <end position="372"/>
    </location>
</feature>
<dbReference type="InterPro" id="IPR058626">
    <property type="entry name" value="MdtA-like_b-barrel"/>
</dbReference>
<dbReference type="NCBIfam" id="NF008589">
    <property type="entry name" value="PRK11556.1"/>
    <property type="match status" value="1"/>
</dbReference>
<dbReference type="PANTHER" id="PTHR30469">
    <property type="entry name" value="MULTIDRUG RESISTANCE PROTEIN MDTA"/>
    <property type="match status" value="1"/>
</dbReference>
<dbReference type="InterPro" id="IPR058627">
    <property type="entry name" value="MdtA-like_C"/>
</dbReference>
<dbReference type="RefSeq" id="WP_348757773.1">
    <property type="nucleotide sequence ID" value="NZ_OZ026884.1"/>
</dbReference>
<dbReference type="NCBIfam" id="TIGR01730">
    <property type="entry name" value="RND_mfp"/>
    <property type="match status" value="1"/>
</dbReference>
<proteinExistence type="inferred from homology"/>
<organism evidence="11 12">
    <name type="scientific">Candidatus Methylocalor cossyra</name>
    <dbReference type="NCBI Taxonomy" id="3108543"/>
    <lineage>
        <taxon>Bacteria</taxon>
        <taxon>Pseudomonadati</taxon>
        <taxon>Pseudomonadota</taxon>
        <taxon>Gammaproteobacteria</taxon>
        <taxon>Methylococcales</taxon>
        <taxon>Methylococcaceae</taxon>
        <taxon>Candidatus Methylocalor</taxon>
    </lineage>
</organism>